<dbReference type="RefSeq" id="WP_075442480.1">
    <property type="nucleotide sequence ID" value="NZ_FOQK01000005.1"/>
</dbReference>
<dbReference type="EMBL" id="FOQK01000005">
    <property type="protein sequence ID" value="SFH80365.1"/>
    <property type="molecule type" value="Genomic_DNA"/>
</dbReference>
<sequence length="234" mass="27493">MNFIWDATIRAKEQGMSKADITYTPAKDGSPYYELAFDYLNRKEAGPEPIPVNALYRFSAIFQYLLHPDVRYMLEKDKEEFIQKAFDCLLHILCEVDLHHGITRQECYVRKLRQELLAGIFGEDAAALLQKFPQEKQLAVAEELLHTMKCGSSLLGFSHAFRRFFPKGILYQSRFSPQELYVYLDEPHEQDREKEWQMFCRLFLPLDFSLRVFWDLHFGILGLEGTMKDDIALF</sequence>
<dbReference type="Proteomes" id="UP000183639">
    <property type="component" value="Unassembled WGS sequence"/>
</dbReference>
<proteinExistence type="predicted"/>
<evidence type="ECO:0000313" key="2">
    <source>
        <dbReference type="Proteomes" id="UP000183639"/>
    </source>
</evidence>
<gene>
    <name evidence="1" type="ORF">SAMN04487861_10530</name>
</gene>
<evidence type="ECO:0000313" key="1">
    <source>
        <dbReference type="EMBL" id="SFH80365.1"/>
    </source>
</evidence>
<protein>
    <recommendedName>
        <fullName evidence="3">Iron-dependent peroxidase</fullName>
    </recommendedName>
</protein>
<name>A0A1I3D0X9_SELRU</name>
<accession>A0A1I3D0X9</accession>
<dbReference type="OrthoDB" id="1664281at2"/>
<reference evidence="1 2" key="1">
    <citation type="submission" date="2016-10" db="EMBL/GenBank/DDBJ databases">
        <authorList>
            <person name="de Groot N.N."/>
        </authorList>
    </citation>
    <scope>NUCLEOTIDE SEQUENCE [LARGE SCALE GENOMIC DNA]</scope>
    <source>
        <strain evidence="1 2">Z108</strain>
    </source>
</reference>
<dbReference type="AlphaFoldDB" id="A0A1I3D0X9"/>
<organism evidence="1 2">
    <name type="scientific">Selenomonas ruminantium</name>
    <dbReference type="NCBI Taxonomy" id="971"/>
    <lineage>
        <taxon>Bacteria</taxon>
        <taxon>Bacillati</taxon>
        <taxon>Bacillota</taxon>
        <taxon>Negativicutes</taxon>
        <taxon>Selenomonadales</taxon>
        <taxon>Selenomonadaceae</taxon>
        <taxon>Selenomonas</taxon>
    </lineage>
</organism>
<evidence type="ECO:0008006" key="3">
    <source>
        <dbReference type="Google" id="ProtNLM"/>
    </source>
</evidence>